<dbReference type="Pfam" id="PF00582">
    <property type="entry name" value="Usp"/>
    <property type="match status" value="1"/>
</dbReference>
<comment type="similarity">
    <text evidence="1 2">Belongs to the universal stress protein A family.</text>
</comment>
<accession>A0A1H9S9D4</accession>
<evidence type="ECO:0000256" key="1">
    <source>
        <dbReference type="ARBA" id="ARBA00008791"/>
    </source>
</evidence>
<reference evidence="4 5" key="1">
    <citation type="submission" date="2016-10" db="EMBL/GenBank/DDBJ databases">
        <authorList>
            <person name="de Groot N.N."/>
        </authorList>
    </citation>
    <scope>NUCLEOTIDE SEQUENCE [LARGE SCALE GENOMIC DNA]</scope>
    <source>
        <strain evidence="4 5">DSM 13760</strain>
    </source>
</reference>
<dbReference type="InterPro" id="IPR006016">
    <property type="entry name" value="UspA"/>
</dbReference>
<dbReference type="PANTHER" id="PTHR46268">
    <property type="entry name" value="STRESS RESPONSE PROTEIN NHAX"/>
    <property type="match status" value="1"/>
</dbReference>
<sequence length="152" mass="16722">MVETLHEYHKVMVAIDGSDQSEQAFEKAVHVAKVNHAALLLCHVVDIRSFSSETSIMDAGMFEELHQSMQVKLDAYADLAHQKGIEEIQTIVETGSPKELLAQDIPKNEQVDLILCGQSGLSAVERFLMGSVSSFIISHAPCDVLVVRSEET</sequence>
<dbReference type="InterPro" id="IPR014729">
    <property type="entry name" value="Rossmann-like_a/b/a_fold"/>
</dbReference>
<keyword evidence="5" id="KW-1185">Reference proteome</keyword>
<evidence type="ECO:0000256" key="2">
    <source>
        <dbReference type="PIRNR" id="PIRNR006276"/>
    </source>
</evidence>
<evidence type="ECO:0000313" key="5">
    <source>
        <dbReference type="Proteomes" id="UP000198948"/>
    </source>
</evidence>
<dbReference type="Gene3D" id="3.40.50.620">
    <property type="entry name" value="HUPs"/>
    <property type="match status" value="1"/>
</dbReference>
<dbReference type="PRINTS" id="PR01438">
    <property type="entry name" value="UNVRSLSTRESS"/>
</dbReference>
<comment type="subcellular location">
    <subcellularLocation>
        <location evidence="2">Cytoplasm</location>
    </subcellularLocation>
</comment>
<dbReference type="CDD" id="cd00293">
    <property type="entry name" value="USP-like"/>
    <property type="match status" value="1"/>
</dbReference>
<dbReference type="SUPFAM" id="SSF52402">
    <property type="entry name" value="Adenine nucleotide alpha hydrolases-like"/>
    <property type="match status" value="1"/>
</dbReference>
<dbReference type="OrthoDB" id="9789668at2"/>
<evidence type="ECO:0000313" key="4">
    <source>
        <dbReference type="EMBL" id="SER80983.1"/>
    </source>
</evidence>
<keyword evidence="2" id="KW-0963">Cytoplasm</keyword>
<dbReference type="STRING" id="142588.SAMN04488559_106129"/>
<name>A0A1H9S9D4_9LACT</name>
<dbReference type="Proteomes" id="UP000198948">
    <property type="component" value="Unassembled WGS sequence"/>
</dbReference>
<protein>
    <recommendedName>
        <fullName evidence="2">Universal stress protein</fullName>
    </recommendedName>
</protein>
<dbReference type="RefSeq" id="WP_092651649.1">
    <property type="nucleotide sequence ID" value="NZ_FOHA01000006.1"/>
</dbReference>
<feature type="domain" description="UspA" evidence="3">
    <location>
        <begin position="8"/>
        <end position="148"/>
    </location>
</feature>
<dbReference type="PIRSF" id="PIRSF006276">
    <property type="entry name" value="UspA"/>
    <property type="match status" value="1"/>
</dbReference>
<evidence type="ECO:0000259" key="3">
    <source>
        <dbReference type="Pfam" id="PF00582"/>
    </source>
</evidence>
<organism evidence="4 5">
    <name type="scientific">Isobaculum melis</name>
    <dbReference type="NCBI Taxonomy" id="142588"/>
    <lineage>
        <taxon>Bacteria</taxon>
        <taxon>Bacillati</taxon>
        <taxon>Bacillota</taxon>
        <taxon>Bacilli</taxon>
        <taxon>Lactobacillales</taxon>
        <taxon>Carnobacteriaceae</taxon>
        <taxon>Isobaculum</taxon>
    </lineage>
</organism>
<dbReference type="GO" id="GO:0005737">
    <property type="term" value="C:cytoplasm"/>
    <property type="evidence" value="ECO:0007669"/>
    <property type="project" value="UniProtKB-SubCell"/>
</dbReference>
<dbReference type="EMBL" id="FOHA01000006">
    <property type="protein sequence ID" value="SER80983.1"/>
    <property type="molecule type" value="Genomic_DNA"/>
</dbReference>
<dbReference type="InterPro" id="IPR006015">
    <property type="entry name" value="Universal_stress_UspA"/>
</dbReference>
<dbReference type="PANTHER" id="PTHR46268:SF6">
    <property type="entry name" value="UNIVERSAL STRESS PROTEIN UP12"/>
    <property type="match status" value="1"/>
</dbReference>
<proteinExistence type="inferred from homology"/>
<gene>
    <name evidence="4" type="ORF">SAMN04488559_106129</name>
</gene>
<dbReference type="AlphaFoldDB" id="A0A1H9S9D4"/>